<evidence type="ECO:0000256" key="1">
    <source>
        <dbReference type="SAM" id="SignalP"/>
    </source>
</evidence>
<evidence type="ECO:0000313" key="3">
    <source>
        <dbReference type="Proteomes" id="UP000325008"/>
    </source>
</evidence>
<sequence>MPCHAVSCCALLCSAVLCCAGAARGRIVRIDVSRFLPIVEPTCPLGSSSTPMDESSESSSPRPRNRVLASCKHALQAANSCTLPVLPCLVGRQRRLRFARYARKAAANLDIFGRLGCRCDSASELQCARPRSAASPALPALPASEPHGPRVPLRIITCTSPDFACACRSSLAARLAFLAALTRLHHQAKRLTPRIIRSTLTTDASRSYRSPHAIQARFGWGSLRRRFGLEGFAAGVRIPTSRPQHPVGGDDGILQRRQERPELGLSMHSPCIAHPPHAPATTRHLSFPPRADPAQPALQILRARASSTRQDSNLTWTPDLSMAIDAVTAALLVALACAVSKNIDSCMLQLQYMHCPDPAPSHSRFMMMLMMMLATTGWP</sequence>
<organism evidence="2 3">
    <name type="scientific">Pseudozyma antarctica</name>
    <name type="common">Yeast</name>
    <name type="synonym">Candida antarctica</name>
    <dbReference type="NCBI Taxonomy" id="84753"/>
    <lineage>
        <taxon>Eukaryota</taxon>
        <taxon>Fungi</taxon>
        <taxon>Dikarya</taxon>
        <taxon>Basidiomycota</taxon>
        <taxon>Ustilaginomycotina</taxon>
        <taxon>Ustilaginomycetes</taxon>
        <taxon>Ustilaginales</taxon>
        <taxon>Ustilaginaceae</taxon>
        <taxon>Moesziomyces</taxon>
    </lineage>
</organism>
<reference evidence="2" key="1">
    <citation type="submission" date="2018-03" db="EMBL/GenBank/DDBJ databases">
        <authorList>
            <person name="Guldener U."/>
        </authorList>
    </citation>
    <scope>NUCLEOTIDE SEQUENCE [LARGE SCALE GENOMIC DNA]</scope>
    <source>
        <strain evidence="2">ATCC34888</strain>
    </source>
</reference>
<dbReference type="Proteomes" id="UP000325008">
    <property type="component" value="Unassembled WGS sequence"/>
</dbReference>
<accession>A0A5C3FPM6</accession>
<comment type="caution">
    <text evidence="2">The sequence shown here is derived from an EMBL/GenBank/DDBJ whole genome shotgun (WGS) entry which is preliminary data.</text>
</comment>
<keyword evidence="1" id="KW-0732">Signal</keyword>
<protein>
    <submittedName>
        <fullName evidence="2">Uncharacterized protein</fullName>
    </submittedName>
</protein>
<proteinExistence type="predicted"/>
<feature type="signal peptide" evidence="1">
    <location>
        <begin position="1"/>
        <end position="25"/>
    </location>
</feature>
<feature type="chain" id="PRO_5023034485" evidence="1">
    <location>
        <begin position="26"/>
        <end position="379"/>
    </location>
</feature>
<keyword evidence="3" id="KW-1185">Reference proteome</keyword>
<evidence type="ECO:0000313" key="2">
    <source>
        <dbReference type="EMBL" id="SPO46086.1"/>
    </source>
</evidence>
<name>A0A5C3FPM6_PSEA2</name>
<dbReference type="AlphaFoldDB" id="A0A5C3FPM6"/>
<dbReference type="EMBL" id="OOIQ01000008">
    <property type="protein sequence ID" value="SPO46086.1"/>
    <property type="molecule type" value="Genomic_DNA"/>
</dbReference>
<gene>
    <name evidence="2" type="ORF">PSANT_03772</name>
</gene>